<dbReference type="GeneID" id="9592918"/>
<evidence type="ECO:0000256" key="1">
    <source>
        <dbReference type="SAM" id="MobiDB-lite"/>
    </source>
</evidence>
<feature type="compositionally biased region" description="Basic residues" evidence="1">
    <location>
        <begin position="8"/>
        <end position="20"/>
    </location>
</feature>
<dbReference type="AlphaFoldDB" id="D8Q2A2"/>
<evidence type="ECO:0000313" key="3">
    <source>
        <dbReference type="Proteomes" id="UP000007431"/>
    </source>
</evidence>
<dbReference type="RefSeq" id="XP_003032980.1">
    <property type="nucleotide sequence ID" value="XM_003032934.1"/>
</dbReference>
<dbReference type="Proteomes" id="UP000007431">
    <property type="component" value="Unassembled WGS sequence"/>
</dbReference>
<reference evidence="2 3" key="1">
    <citation type="journal article" date="2010" name="Nat. Biotechnol.">
        <title>Genome sequence of the model mushroom Schizophyllum commune.</title>
        <authorList>
            <person name="Ohm R.A."/>
            <person name="de Jong J.F."/>
            <person name="Lugones L.G."/>
            <person name="Aerts A."/>
            <person name="Kothe E."/>
            <person name="Stajich J.E."/>
            <person name="de Vries R.P."/>
            <person name="Record E."/>
            <person name="Levasseur A."/>
            <person name="Baker S.E."/>
            <person name="Bartholomew K.A."/>
            <person name="Coutinho P.M."/>
            <person name="Erdmann S."/>
            <person name="Fowler T.J."/>
            <person name="Gathman A.C."/>
            <person name="Lombard V."/>
            <person name="Henrissat B."/>
            <person name="Knabe N."/>
            <person name="Kuees U."/>
            <person name="Lilly W.W."/>
            <person name="Lindquist E."/>
            <person name="Lucas S."/>
            <person name="Magnuson J.K."/>
            <person name="Piumi F."/>
            <person name="Raudaskoski M."/>
            <person name="Salamov A."/>
            <person name="Schmutz J."/>
            <person name="Schwarze F.W.M.R."/>
            <person name="vanKuyk P.A."/>
            <person name="Horton J.S."/>
            <person name="Grigoriev I.V."/>
            <person name="Woesten H.A.B."/>
        </authorList>
    </citation>
    <scope>NUCLEOTIDE SEQUENCE [LARGE SCALE GENOMIC DNA]</scope>
    <source>
        <strain evidence="3">H4-8 / FGSC 9210</strain>
    </source>
</reference>
<feature type="compositionally biased region" description="Low complexity" evidence="1">
    <location>
        <begin position="21"/>
        <end position="31"/>
    </location>
</feature>
<proteinExistence type="predicted"/>
<sequence>MTVPSKTPGRRHRNRYRRTSRIINSNSSESSSLEHAPPPSTYESHPTRLLFWGPHHNHVLRWTQGPGSTLSTLILRNLMVNFSDHDRKGLYRTKVGALNLQADAGPFLTSDPGHEEEDPHRWAPARLAAMVNWLLDRRCAYDVTRAQRLIVRCCGIQPPPSGDAPGTDALKRLLLHMSKSLTFVELASPWLTSNGTLAANPLVLAENLTQVFIKFERAIDKCFVPIALEHLIGDIQSSVPLRGLDVELTVPTYAEDAHVAARWMAVDKILAEKIADGLLPQSQKLRLWVRAAKGGQQVVKSSMHRLRELGRVEVLRATKFSLGSSARIDVDGFIYTYKMDTCSA</sequence>
<dbReference type="VEuPathDB" id="FungiDB:SCHCODRAFT_02687094"/>
<dbReference type="HOGENOM" id="CLU_806883_0_0_1"/>
<dbReference type="InParanoid" id="D8Q2A2"/>
<dbReference type="EMBL" id="GL377305">
    <property type="protein sequence ID" value="EFI98077.1"/>
    <property type="molecule type" value="Genomic_DNA"/>
</dbReference>
<name>D8Q2A2_SCHCM</name>
<protein>
    <submittedName>
        <fullName evidence="2">Uncharacterized protein</fullName>
    </submittedName>
</protein>
<feature type="region of interest" description="Disordered" evidence="1">
    <location>
        <begin position="1"/>
        <end position="42"/>
    </location>
</feature>
<feature type="non-terminal residue" evidence="2">
    <location>
        <position position="344"/>
    </location>
</feature>
<organism evidence="3">
    <name type="scientific">Schizophyllum commune (strain H4-8 / FGSC 9210)</name>
    <name type="common">Split gill fungus</name>
    <dbReference type="NCBI Taxonomy" id="578458"/>
    <lineage>
        <taxon>Eukaryota</taxon>
        <taxon>Fungi</taxon>
        <taxon>Dikarya</taxon>
        <taxon>Basidiomycota</taxon>
        <taxon>Agaricomycotina</taxon>
        <taxon>Agaricomycetes</taxon>
        <taxon>Agaricomycetidae</taxon>
        <taxon>Agaricales</taxon>
        <taxon>Schizophyllaceae</taxon>
        <taxon>Schizophyllum</taxon>
    </lineage>
</organism>
<dbReference type="KEGG" id="scm:SCHCO_02687094"/>
<gene>
    <name evidence="2" type="ORF">SCHCODRAFT_108527</name>
</gene>
<keyword evidence="3" id="KW-1185">Reference proteome</keyword>
<evidence type="ECO:0000313" key="2">
    <source>
        <dbReference type="EMBL" id="EFI98077.1"/>
    </source>
</evidence>
<accession>D8Q2A2</accession>
<dbReference type="OrthoDB" id="2991422at2759"/>